<dbReference type="InterPro" id="IPR018389">
    <property type="entry name" value="DctP_fam"/>
</dbReference>
<dbReference type="PANTHER" id="PTHR33376:SF5">
    <property type="entry name" value="EXTRACYTOPLASMIC SOLUTE RECEPTOR PROTEIN"/>
    <property type="match status" value="1"/>
</dbReference>
<gene>
    <name evidence="2" type="ORF">METZ01_LOCUS15333</name>
</gene>
<dbReference type="EMBL" id="UINC01000873">
    <property type="protein sequence ID" value="SUZ62479.1"/>
    <property type="molecule type" value="Genomic_DNA"/>
</dbReference>
<name>A0A381P8A2_9ZZZZ</name>
<organism evidence="2">
    <name type="scientific">marine metagenome</name>
    <dbReference type="NCBI Taxonomy" id="408172"/>
    <lineage>
        <taxon>unclassified sequences</taxon>
        <taxon>metagenomes</taxon>
        <taxon>ecological metagenomes</taxon>
    </lineage>
</organism>
<proteinExistence type="predicted"/>
<dbReference type="InterPro" id="IPR038404">
    <property type="entry name" value="TRAP_DctP_sf"/>
</dbReference>
<protein>
    <recommendedName>
        <fullName evidence="3">ABC transporter substrate-binding protein</fullName>
    </recommendedName>
</protein>
<accession>A0A381P8A2</accession>
<dbReference type="GO" id="GO:0055085">
    <property type="term" value="P:transmembrane transport"/>
    <property type="evidence" value="ECO:0007669"/>
    <property type="project" value="InterPro"/>
</dbReference>
<evidence type="ECO:0000256" key="1">
    <source>
        <dbReference type="ARBA" id="ARBA00022729"/>
    </source>
</evidence>
<dbReference type="Gene3D" id="3.40.190.170">
    <property type="entry name" value="Bacterial extracellular solute-binding protein, family 7"/>
    <property type="match status" value="1"/>
</dbReference>
<dbReference type="PANTHER" id="PTHR33376">
    <property type="match status" value="1"/>
</dbReference>
<evidence type="ECO:0008006" key="3">
    <source>
        <dbReference type="Google" id="ProtNLM"/>
    </source>
</evidence>
<dbReference type="NCBIfam" id="NF037995">
    <property type="entry name" value="TRAP_S1"/>
    <property type="match status" value="1"/>
</dbReference>
<sequence>MMMKSVKMVLGAILAAFMMTSLNSPAFAEEVTLNGAGCFPVGHPVSKPWEAFIDAVNEQGKGVIQIKLIGGAPAIGSPFTLVQKMSKGAYDIVGCTEGYFGNVLIEGAALRFSEYPYSELRKNGGIDYLQKLFAKKNIHYLARYHDFGPFHLWLNKKVDRPDLRGLHLRISPIYKALFTSLGATVQRSNSAQVYTYMENGTVQGYGWPALGWVPSWIKVTKYRVEPGFYNSGLHNVINLKTWKSLNSEQQALLTKVGLEFEAKSESSTPAFQATLKKQKDWMASKGMQTINFTGADRKKWLSTAVREGWAEVIELSPEHGKALKELFTK</sequence>
<keyword evidence="1" id="KW-0732">Signal</keyword>
<evidence type="ECO:0000313" key="2">
    <source>
        <dbReference type="EMBL" id="SUZ62479.1"/>
    </source>
</evidence>
<dbReference type="AlphaFoldDB" id="A0A381P8A2"/>
<dbReference type="Pfam" id="PF03480">
    <property type="entry name" value="DctP"/>
    <property type="match status" value="1"/>
</dbReference>
<reference evidence="2" key="1">
    <citation type="submission" date="2018-05" db="EMBL/GenBank/DDBJ databases">
        <authorList>
            <person name="Lanie J.A."/>
            <person name="Ng W.-L."/>
            <person name="Kazmierczak K.M."/>
            <person name="Andrzejewski T.M."/>
            <person name="Davidsen T.M."/>
            <person name="Wayne K.J."/>
            <person name="Tettelin H."/>
            <person name="Glass J.I."/>
            <person name="Rusch D."/>
            <person name="Podicherti R."/>
            <person name="Tsui H.-C.T."/>
            <person name="Winkler M.E."/>
        </authorList>
    </citation>
    <scope>NUCLEOTIDE SEQUENCE</scope>
</reference>